<dbReference type="EMBL" id="CP047418">
    <property type="protein sequence ID" value="QLL78823.1"/>
    <property type="molecule type" value="Genomic_DNA"/>
</dbReference>
<dbReference type="InterPro" id="IPR025948">
    <property type="entry name" value="HTH-like_dom"/>
</dbReference>
<dbReference type="EMBL" id="CP047418">
    <property type="protein sequence ID" value="QLL78799.1"/>
    <property type="molecule type" value="Genomic_DNA"/>
</dbReference>
<dbReference type="GO" id="GO:0015074">
    <property type="term" value="P:DNA integration"/>
    <property type="evidence" value="ECO:0007669"/>
    <property type="project" value="InterPro"/>
</dbReference>
<dbReference type="InterPro" id="IPR001584">
    <property type="entry name" value="Integrase_cat-core"/>
</dbReference>
<dbReference type="EMBL" id="CP047418">
    <property type="protein sequence ID" value="QLL78813.1"/>
    <property type="molecule type" value="Genomic_DNA"/>
</dbReference>
<dbReference type="InterPro" id="IPR050900">
    <property type="entry name" value="Transposase_IS3/IS150/IS904"/>
</dbReference>
<evidence type="ECO:0000313" key="7">
    <source>
        <dbReference type="EMBL" id="QLL78809.1"/>
    </source>
</evidence>
<comment type="function">
    <text evidence="1">Involved in the transposition of the insertion sequence.</text>
</comment>
<dbReference type="PANTHER" id="PTHR46889">
    <property type="entry name" value="TRANSPOSASE INSF FOR INSERTION SEQUENCE IS3B-RELATED"/>
    <property type="match status" value="1"/>
</dbReference>
<dbReference type="KEGG" id="lsw:GTO87_04875"/>
<dbReference type="Pfam" id="PF13276">
    <property type="entry name" value="HTH_21"/>
    <property type="match status" value="1"/>
</dbReference>
<dbReference type="KEGG" id="lsw:GTO87_02660"/>
<evidence type="ECO:0000313" key="6">
    <source>
        <dbReference type="EMBL" id="QLL78805.1"/>
    </source>
</evidence>
<organism evidence="3 12">
    <name type="scientific">Ligilactobacillus saerimneri</name>
    <dbReference type="NCBI Taxonomy" id="228229"/>
    <lineage>
        <taxon>Bacteria</taxon>
        <taxon>Bacillati</taxon>
        <taxon>Bacillota</taxon>
        <taxon>Bacilli</taxon>
        <taxon>Lactobacillales</taxon>
        <taxon>Lactobacillaceae</taxon>
        <taxon>Ligilactobacillus</taxon>
    </lineage>
</organism>
<dbReference type="NCBIfam" id="NF033516">
    <property type="entry name" value="transpos_IS3"/>
    <property type="match status" value="1"/>
</dbReference>
<reference evidence="3 12" key="1">
    <citation type="submission" date="2020-01" db="EMBL/GenBank/DDBJ databases">
        <title>Complete and circular genome sequences of six lactobacillus isolates from horses.</title>
        <authorList>
            <person name="Hassan H.M."/>
        </authorList>
    </citation>
    <scope>NUCLEOTIDE SEQUENCE [LARGE SCALE GENOMIC DNA]</scope>
    <source>
        <strain evidence="3 12">1A</strain>
    </source>
</reference>
<dbReference type="Gene3D" id="3.30.420.10">
    <property type="entry name" value="Ribonuclease H-like superfamily/Ribonuclease H"/>
    <property type="match status" value="1"/>
</dbReference>
<evidence type="ECO:0000259" key="2">
    <source>
        <dbReference type="PROSITE" id="PS50994"/>
    </source>
</evidence>
<evidence type="ECO:0000313" key="11">
    <source>
        <dbReference type="EMBL" id="QLL78848.1"/>
    </source>
</evidence>
<sequence length="301" mass="34869">MGCPEGAIEAIEYRLRYQAIKEARPVFSGLTVAQLCAIAKVSLSGYYRWNKTPNTPKQQADRELQKLIKQIYDQHNGRYGYRRITMELNRNHHQKIGYKRVLRLMRKLSLQAIIRRPRQGCTIVRGTNFAPNRLDRNFTAERPNEKWVTDVTYLTYGDSQKAYLSAIKDLYDGTIVAYEVSQRNDNSLVMKNLAQALAQEPGAHPLLHSDRGTQYTSSQYLRQTTAAGITISMSRVGKCIDNAPMESFWSHYKEEAYYDYKFETYEELVKSIKEYIDFYNHKRYQTKLGSLAPAEYRALAA</sequence>
<evidence type="ECO:0000313" key="5">
    <source>
        <dbReference type="EMBL" id="QLL78799.1"/>
    </source>
</evidence>
<evidence type="ECO:0000313" key="9">
    <source>
        <dbReference type="EMBL" id="QLL78823.1"/>
    </source>
</evidence>
<dbReference type="InterPro" id="IPR012337">
    <property type="entry name" value="RNaseH-like_sf"/>
</dbReference>
<dbReference type="InterPro" id="IPR048020">
    <property type="entry name" value="Transpos_IS3"/>
</dbReference>
<name>A0A7H9EM56_9LACO</name>
<dbReference type="KEGG" id="lsw:GTO87_04025"/>
<evidence type="ECO:0000256" key="1">
    <source>
        <dbReference type="ARBA" id="ARBA00002286"/>
    </source>
</evidence>
<gene>
    <name evidence="3" type="ORF">GTO87_02260</name>
    <name evidence="4" type="ORF">GTO87_02660</name>
    <name evidence="5" type="ORF">GTO87_04025</name>
    <name evidence="6" type="ORF">GTO87_04570</name>
    <name evidence="7" type="ORF">GTO87_04875</name>
    <name evidence="8" type="ORF">GTO87_04970</name>
    <name evidence="9" type="ORF">GTO87_05400</name>
    <name evidence="10" type="ORF">GTO87_06955</name>
    <name evidence="11" type="ORF">GTO87_07095</name>
</gene>
<dbReference type="KEGG" id="lsw:GTO87_04570"/>
<dbReference type="PROSITE" id="PS50994">
    <property type="entry name" value="INTEGRASE"/>
    <property type="match status" value="1"/>
</dbReference>
<dbReference type="PANTHER" id="PTHR46889:SF4">
    <property type="entry name" value="TRANSPOSASE INSO FOR INSERTION SEQUENCE ELEMENT IS911B-RELATED"/>
    <property type="match status" value="1"/>
</dbReference>
<dbReference type="Pfam" id="PF00665">
    <property type="entry name" value="rve"/>
    <property type="match status" value="1"/>
</dbReference>
<dbReference type="EMBL" id="CP047418">
    <property type="protein sequence ID" value="QLL78848.1"/>
    <property type="molecule type" value="Genomic_DNA"/>
</dbReference>
<dbReference type="GO" id="GO:0003676">
    <property type="term" value="F:nucleic acid binding"/>
    <property type="evidence" value="ECO:0007669"/>
    <property type="project" value="InterPro"/>
</dbReference>
<dbReference type="Proteomes" id="UP000510886">
    <property type="component" value="Chromosome"/>
</dbReference>
<dbReference type="EMBL" id="CP047418">
    <property type="protein sequence ID" value="QLL78776.1"/>
    <property type="molecule type" value="Genomic_DNA"/>
</dbReference>
<dbReference type="EMBL" id="CP047418">
    <property type="protein sequence ID" value="QLL78778.1"/>
    <property type="molecule type" value="Genomic_DNA"/>
</dbReference>
<evidence type="ECO:0000313" key="8">
    <source>
        <dbReference type="EMBL" id="QLL78813.1"/>
    </source>
</evidence>
<dbReference type="EMBL" id="CP047418">
    <property type="protein sequence ID" value="QLL78809.1"/>
    <property type="molecule type" value="Genomic_DNA"/>
</dbReference>
<dbReference type="SUPFAM" id="SSF53098">
    <property type="entry name" value="Ribonuclease H-like"/>
    <property type="match status" value="1"/>
</dbReference>
<dbReference type="EMBL" id="CP047418">
    <property type="protein sequence ID" value="QLL78845.1"/>
    <property type="molecule type" value="Genomic_DNA"/>
</dbReference>
<dbReference type="InterPro" id="IPR036397">
    <property type="entry name" value="RNaseH_sf"/>
</dbReference>
<accession>A0A7H9EM56</accession>
<dbReference type="KEGG" id="lsw:GTO87_06955"/>
<dbReference type="KEGG" id="lsw:GTO87_04970"/>
<evidence type="ECO:0000313" key="12">
    <source>
        <dbReference type="Proteomes" id="UP000510886"/>
    </source>
</evidence>
<protein>
    <submittedName>
        <fullName evidence="3">IS3 family transposase</fullName>
    </submittedName>
</protein>
<proteinExistence type="predicted"/>
<dbReference type="KEGG" id="lsw:GTO87_05400"/>
<feature type="domain" description="Integrase catalytic" evidence="2">
    <location>
        <begin position="139"/>
        <end position="301"/>
    </location>
</feature>
<dbReference type="KEGG" id="lsw:GTO87_07095"/>
<dbReference type="EMBL" id="CP047418">
    <property type="protein sequence ID" value="QLL78805.1"/>
    <property type="molecule type" value="Genomic_DNA"/>
</dbReference>
<evidence type="ECO:0000313" key="3">
    <source>
        <dbReference type="EMBL" id="QLL78776.1"/>
    </source>
</evidence>
<dbReference type="AlphaFoldDB" id="A0A7H9EM56"/>
<dbReference type="KEGG" id="lsw:GTO87_02260"/>
<dbReference type="RefSeq" id="WP_180849694.1">
    <property type="nucleotide sequence ID" value="NZ_CP047418.1"/>
</dbReference>
<evidence type="ECO:0000313" key="4">
    <source>
        <dbReference type="EMBL" id="QLL78778.1"/>
    </source>
</evidence>
<dbReference type="Pfam" id="PF13333">
    <property type="entry name" value="rve_2"/>
    <property type="match status" value="1"/>
</dbReference>
<evidence type="ECO:0000313" key="10">
    <source>
        <dbReference type="EMBL" id="QLL78845.1"/>
    </source>
</evidence>